<organism evidence="6 7">
    <name type="scientific">Discostella pseudostelligera</name>
    <dbReference type="NCBI Taxonomy" id="259834"/>
    <lineage>
        <taxon>Eukaryota</taxon>
        <taxon>Sar</taxon>
        <taxon>Stramenopiles</taxon>
        <taxon>Ochrophyta</taxon>
        <taxon>Bacillariophyta</taxon>
        <taxon>Coscinodiscophyceae</taxon>
        <taxon>Thalassiosirophycidae</taxon>
        <taxon>Stephanodiscales</taxon>
        <taxon>Stephanodiscaceae</taxon>
        <taxon>Discostella</taxon>
    </lineage>
</organism>
<feature type="compositionally biased region" description="Low complexity" evidence="3">
    <location>
        <begin position="203"/>
        <end position="222"/>
    </location>
</feature>
<proteinExistence type="predicted"/>
<evidence type="ECO:0000259" key="5">
    <source>
        <dbReference type="PROSITE" id="PS50941"/>
    </source>
</evidence>
<evidence type="ECO:0000313" key="7">
    <source>
        <dbReference type="Proteomes" id="UP001530293"/>
    </source>
</evidence>
<dbReference type="InterPro" id="IPR036861">
    <property type="entry name" value="Endochitinase-like_sf"/>
</dbReference>
<feature type="chain" id="PRO_5044752416" description="Chitin-binding type-1 domain-containing protein" evidence="4">
    <location>
        <begin position="33"/>
        <end position="389"/>
    </location>
</feature>
<feature type="signal peptide" evidence="4">
    <location>
        <begin position="1"/>
        <end position="32"/>
    </location>
</feature>
<feature type="disulfide bond" evidence="2">
    <location>
        <begin position="68"/>
        <end position="80"/>
    </location>
</feature>
<evidence type="ECO:0000256" key="3">
    <source>
        <dbReference type="SAM" id="MobiDB-lite"/>
    </source>
</evidence>
<dbReference type="PROSITE" id="PS50941">
    <property type="entry name" value="CHIT_BIND_I_2"/>
    <property type="match status" value="1"/>
</dbReference>
<feature type="region of interest" description="Disordered" evidence="3">
    <location>
        <begin position="203"/>
        <end position="250"/>
    </location>
</feature>
<protein>
    <recommendedName>
        <fullName evidence="5">Chitin-binding type-1 domain-containing protein</fullName>
    </recommendedName>
</protein>
<evidence type="ECO:0000313" key="6">
    <source>
        <dbReference type="EMBL" id="KAL3766027.1"/>
    </source>
</evidence>
<feature type="compositionally biased region" description="Polar residues" evidence="3">
    <location>
        <begin position="232"/>
        <end position="250"/>
    </location>
</feature>
<comment type="caution">
    <text evidence="2">Lacks conserved residue(s) required for the propagation of feature annotation.</text>
</comment>
<keyword evidence="4" id="KW-0732">Signal</keyword>
<dbReference type="Gene3D" id="3.30.60.10">
    <property type="entry name" value="Endochitinase-like"/>
    <property type="match status" value="1"/>
</dbReference>
<feature type="disulfide bond" evidence="2">
    <location>
        <begin position="73"/>
        <end position="87"/>
    </location>
</feature>
<name>A0ABD3MUV6_9STRA</name>
<dbReference type="CDD" id="cd00035">
    <property type="entry name" value="ChtBD1"/>
    <property type="match status" value="1"/>
</dbReference>
<dbReference type="AlphaFoldDB" id="A0ABD3MUV6"/>
<evidence type="ECO:0000256" key="2">
    <source>
        <dbReference type="PROSITE-ProRule" id="PRU00261"/>
    </source>
</evidence>
<evidence type="ECO:0000256" key="1">
    <source>
        <dbReference type="ARBA" id="ARBA00022669"/>
    </source>
</evidence>
<dbReference type="InterPro" id="IPR001002">
    <property type="entry name" value="Chitin-bd_1"/>
</dbReference>
<feature type="region of interest" description="Disordered" evidence="3">
    <location>
        <begin position="98"/>
        <end position="129"/>
    </location>
</feature>
<dbReference type="SUPFAM" id="SSF57016">
    <property type="entry name" value="Plant lectins/antimicrobial peptides"/>
    <property type="match status" value="1"/>
</dbReference>
<keyword evidence="1 2" id="KW-0147">Chitin-binding</keyword>
<reference evidence="6 7" key="1">
    <citation type="submission" date="2024-10" db="EMBL/GenBank/DDBJ databases">
        <title>Updated reference genomes for cyclostephanoid diatoms.</title>
        <authorList>
            <person name="Roberts W.R."/>
            <person name="Alverson A.J."/>
        </authorList>
    </citation>
    <scope>NUCLEOTIDE SEQUENCE [LARGE SCALE GENOMIC DNA]</scope>
    <source>
        <strain evidence="6 7">AJA232-27</strain>
    </source>
</reference>
<dbReference type="GO" id="GO:0008061">
    <property type="term" value="F:chitin binding"/>
    <property type="evidence" value="ECO:0007669"/>
    <property type="project" value="UniProtKB-UniRule"/>
</dbReference>
<evidence type="ECO:0000256" key="4">
    <source>
        <dbReference type="SAM" id="SignalP"/>
    </source>
</evidence>
<comment type="caution">
    <text evidence="6">The sequence shown here is derived from an EMBL/GenBank/DDBJ whole genome shotgun (WGS) entry which is preliminary data.</text>
</comment>
<dbReference type="SMART" id="SM00270">
    <property type="entry name" value="ChtBD1"/>
    <property type="match status" value="1"/>
</dbReference>
<gene>
    <name evidence="6" type="ORF">ACHAWU_002742</name>
</gene>
<dbReference type="Proteomes" id="UP001530293">
    <property type="component" value="Unassembled WGS sequence"/>
</dbReference>
<dbReference type="EMBL" id="JALLBG020000089">
    <property type="protein sequence ID" value="KAL3766027.1"/>
    <property type="molecule type" value="Genomic_DNA"/>
</dbReference>
<feature type="domain" description="Chitin-binding type-1" evidence="5">
    <location>
        <begin position="53"/>
        <end position="87"/>
    </location>
</feature>
<keyword evidence="2" id="KW-1015">Disulfide bond</keyword>
<keyword evidence="7" id="KW-1185">Reference proteome</keyword>
<sequence>MTTMTRQLLASRATTTAVLILLSASAVPLNQAQSTTTTTTTSTTTDEIIVNPGGTCGNGGGDRGNGICANGKCCSKFGWCGTTPAHCDGETFPPTLAPSSSSTFEPELSTTPTTLEPSSPSSQYPSLQPTSRDWSIITSLLTPGHTSFCGPKIVGGYDIAKSMCSHSTECGTSEATETHFGVTGNDCPEPYMCFTDIVCEPPTSSPSSMPSDGPSMSGMPSGTVSDVPSGLPSMSSMPTPKGQTKPPTYRPTVSNYPTWGPTVDPNNIVNIMTTRGSFCGNSYEEAVEYCSENTLCSSDEDCGSFSAAGGSGGSGSSGGGALCFPGISCSADVIDWNSKNNEDIMNVNALNNAAGGGGGGGGREWIDYYWRRSGGVTIMMMMFMLDAFL</sequence>
<dbReference type="Pfam" id="PF00187">
    <property type="entry name" value="Chitin_bind_1"/>
    <property type="match status" value="1"/>
</dbReference>
<accession>A0ABD3MUV6</accession>